<dbReference type="PANTHER" id="PTHR22752">
    <property type="entry name" value="G PROTEIN-COUPLED RECEPTOR"/>
    <property type="match status" value="1"/>
</dbReference>
<keyword evidence="3" id="KW-1003">Cell membrane</keyword>
<evidence type="ECO:0000256" key="9">
    <source>
        <dbReference type="ARBA" id="ARBA00023224"/>
    </source>
</evidence>
<proteinExistence type="inferred from homology"/>
<dbReference type="InterPro" id="IPR017452">
    <property type="entry name" value="GPCR_Rhodpsn_7TM"/>
</dbReference>
<evidence type="ECO:0000256" key="1">
    <source>
        <dbReference type="ARBA" id="ARBA00004651"/>
    </source>
</evidence>
<comment type="similarity">
    <text evidence="2 10">Belongs to the G-protein coupled receptor 1 family.</text>
</comment>
<dbReference type="OMA" id="ANMTFFI"/>
<feature type="transmembrane region" description="Helical" evidence="12">
    <location>
        <begin position="282"/>
        <end position="302"/>
    </location>
</feature>
<evidence type="ECO:0000256" key="8">
    <source>
        <dbReference type="ARBA" id="ARBA00023170"/>
    </source>
</evidence>
<dbReference type="PROSITE" id="PS00237">
    <property type="entry name" value="G_PROTEIN_RECEP_F1_1"/>
    <property type="match status" value="1"/>
</dbReference>
<keyword evidence="9 10" id="KW-0807">Transducer</keyword>
<evidence type="ECO:0000256" key="11">
    <source>
        <dbReference type="SAM" id="MobiDB-lite"/>
    </source>
</evidence>
<sequence>MTSWLLTTVLETTAICFIGLTALIGNVSLYIIVYRNKDLQTVTNLYILNLAAADVMVSILSIPFTVVTIIAEDWVFGDSTCVALGFFTILSFIASVMSLGMIAINRYFYIVRWNTYSKIFSRRKALLYAAAVWVVALSLASPPLLGWAEYRFIPGKSYCFVYWPSDVYYMYFMITVCFFGPLSVMTFSYYNILRFTRRLKRRIALSRSNLSIQVRNPANLNSPSTASKAESRSDPGIIEPDYNTVRRSRMDELGEADSKSKTKSKSTAFQVTPEETRITNTFIFVVTLFVICWAPFAITMFFDVYYPKPLPRALDMASLVLGYLNSMCNPVLYGLRNSAFKRGFLNLYSKFLPGRFTATRYSVTQPESSVS</sequence>
<dbReference type="Proteomes" id="UP000275408">
    <property type="component" value="Unassembled WGS sequence"/>
</dbReference>
<evidence type="ECO:0000256" key="5">
    <source>
        <dbReference type="ARBA" id="ARBA00022989"/>
    </source>
</evidence>
<evidence type="ECO:0000256" key="4">
    <source>
        <dbReference type="ARBA" id="ARBA00022692"/>
    </source>
</evidence>
<dbReference type="PROSITE" id="PS50262">
    <property type="entry name" value="G_PROTEIN_RECEP_F1_2"/>
    <property type="match status" value="1"/>
</dbReference>
<protein>
    <recommendedName>
        <fullName evidence="13">G-protein coupled receptors family 1 profile domain-containing protein</fullName>
    </recommendedName>
</protein>
<feature type="transmembrane region" description="Helical" evidence="12">
    <location>
        <begin position="168"/>
        <end position="192"/>
    </location>
</feature>
<name>A0A3M6TQF9_POCDA</name>
<evidence type="ECO:0000313" key="14">
    <source>
        <dbReference type="EMBL" id="RMX43551.1"/>
    </source>
</evidence>
<dbReference type="AlphaFoldDB" id="A0A3M6TQF9"/>
<keyword evidence="7 12" id="KW-0472">Membrane</keyword>
<dbReference type="Pfam" id="PF00001">
    <property type="entry name" value="7tm_1"/>
    <property type="match status" value="1"/>
</dbReference>
<dbReference type="InterPro" id="IPR000276">
    <property type="entry name" value="GPCR_Rhodpsn"/>
</dbReference>
<evidence type="ECO:0000259" key="13">
    <source>
        <dbReference type="PROSITE" id="PS50262"/>
    </source>
</evidence>
<evidence type="ECO:0000256" key="6">
    <source>
        <dbReference type="ARBA" id="ARBA00023040"/>
    </source>
</evidence>
<dbReference type="InterPro" id="IPR000611">
    <property type="entry name" value="NPY_rcpt"/>
</dbReference>
<evidence type="ECO:0000256" key="10">
    <source>
        <dbReference type="RuleBase" id="RU000688"/>
    </source>
</evidence>
<feature type="transmembrane region" description="Helical" evidence="12">
    <location>
        <begin position="83"/>
        <end position="104"/>
    </location>
</feature>
<keyword evidence="6 10" id="KW-0297">G-protein coupled receptor</keyword>
<gene>
    <name evidence="14" type="ORF">pdam_00010835</name>
</gene>
<keyword evidence="5 12" id="KW-1133">Transmembrane helix</keyword>
<dbReference type="GO" id="GO:0005886">
    <property type="term" value="C:plasma membrane"/>
    <property type="evidence" value="ECO:0007669"/>
    <property type="project" value="UniProtKB-SubCell"/>
</dbReference>
<comment type="caution">
    <text evidence="14">The sequence shown here is derived from an EMBL/GenBank/DDBJ whole genome shotgun (WGS) entry which is preliminary data.</text>
</comment>
<dbReference type="OrthoDB" id="5974905at2759"/>
<feature type="transmembrane region" description="Helical" evidence="12">
    <location>
        <begin position="314"/>
        <end position="335"/>
    </location>
</feature>
<comment type="subcellular location">
    <subcellularLocation>
        <location evidence="1">Cell membrane</location>
        <topology evidence="1">Multi-pass membrane protein</topology>
    </subcellularLocation>
</comment>
<dbReference type="PRINTS" id="PR00237">
    <property type="entry name" value="GPCRRHODOPSN"/>
</dbReference>
<dbReference type="GO" id="GO:0004983">
    <property type="term" value="F:neuropeptide Y receptor activity"/>
    <property type="evidence" value="ECO:0007669"/>
    <property type="project" value="InterPro"/>
</dbReference>
<accession>A0A3M6TQF9</accession>
<evidence type="ECO:0000256" key="12">
    <source>
        <dbReference type="SAM" id="Phobius"/>
    </source>
</evidence>
<feature type="transmembrane region" description="Helical" evidence="12">
    <location>
        <begin position="45"/>
        <end position="71"/>
    </location>
</feature>
<evidence type="ECO:0000256" key="2">
    <source>
        <dbReference type="ARBA" id="ARBA00010663"/>
    </source>
</evidence>
<dbReference type="PANTHER" id="PTHR22752:SF14">
    <property type="entry name" value="G-PROTEIN COUPLED RECEPTORS FAMILY 1 PROFILE DOMAIN-CONTAINING PROTEIN"/>
    <property type="match status" value="1"/>
</dbReference>
<reference evidence="14 15" key="1">
    <citation type="journal article" date="2018" name="Sci. Rep.">
        <title>Comparative analysis of the Pocillopora damicornis genome highlights role of immune system in coral evolution.</title>
        <authorList>
            <person name="Cunning R."/>
            <person name="Bay R.A."/>
            <person name="Gillette P."/>
            <person name="Baker A.C."/>
            <person name="Traylor-Knowles N."/>
        </authorList>
    </citation>
    <scope>NUCLEOTIDE SEQUENCE [LARGE SCALE GENOMIC DNA]</scope>
    <source>
        <strain evidence="14">RSMAS</strain>
        <tissue evidence="14">Whole animal</tissue>
    </source>
</reference>
<feature type="transmembrane region" description="Helical" evidence="12">
    <location>
        <begin position="12"/>
        <end position="33"/>
    </location>
</feature>
<keyword evidence="8 10" id="KW-0675">Receptor</keyword>
<feature type="region of interest" description="Disordered" evidence="11">
    <location>
        <begin position="216"/>
        <end position="241"/>
    </location>
</feature>
<evidence type="ECO:0000313" key="15">
    <source>
        <dbReference type="Proteomes" id="UP000275408"/>
    </source>
</evidence>
<organism evidence="14 15">
    <name type="scientific">Pocillopora damicornis</name>
    <name type="common">Cauliflower coral</name>
    <name type="synonym">Millepora damicornis</name>
    <dbReference type="NCBI Taxonomy" id="46731"/>
    <lineage>
        <taxon>Eukaryota</taxon>
        <taxon>Metazoa</taxon>
        <taxon>Cnidaria</taxon>
        <taxon>Anthozoa</taxon>
        <taxon>Hexacorallia</taxon>
        <taxon>Scleractinia</taxon>
        <taxon>Astrocoeniina</taxon>
        <taxon>Pocilloporidae</taxon>
        <taxon>Pocillopora</taxon>
    </lineage>
</organism>
<feature type="transmembrane region" description="Helical" evidence="12">
    <location>
        <begin position="125"/>
        <end position="148"/>
    </location>
</feature>
<feature type="domain" description="G-protein coupled receptors family 1 profile" evidence="13">
    <location>
        <begin position="25"/>
        <end position="333"/>
    </location>
</feature>
<feature type="compositionally biased region" description="Polar residues" evidence="11">
    <location>
        <begin position="216"/>
        <end position="228"/>
    </location>
</feature>
<evidence type="ECO:0000256" key="3">
    <source>
        <dbReference type="ARBA" id="ARBA00022475"/>
    </source>
</evidence>
<evidence type="ECO:0000256" key="7">
    <source>
        <dbReference type="ARBA" id="ARBA00023136"/>
    </source>
</evidence>
<keyword evidence="15" id="KW-1185">Reference proteome</keyword>
<dbReference type="SMART" id="SM01381">
    <property type="entry name" value="7TM_GPCR_Srsx"/>
    <property type="match status" value="1"/>
</dbReference>
<dbReference type="SUPFAM" id="SSF81321">
    <property type="entry name" value="Family A G protein-coupled receptor-like"/>
    <property type="match status" value="1"/>
</dbReference>
<dbReference type="EMBL" id="RCHS01003183">
    <property type="protein sequence ID" value="RMX43551.1"/>
    <property type="molecule type" value="Genomic_DNA"/>
</dbReference>
<dbReference type="CDD" id="cd00637">
    <property type="entry name" value="7tm_classA_rhodopsin-like"/>
    <property type="match status" value="1"/>
</dbReference>
<dbReference type="PRINTS" id="PR01012">
    <property type="entry name" value="NRPEPTIDEYR"/>
</dbReference>
<dbReference type="Gene3D" id="1.20.1070.10">
    <property type="entry name" value="Rhodopsin 7-helix transmembrane proteins"/>
    <property type="match status" value="1"/>
</dbReference>
<keyword evidence="4 10" id="KW-0812">Transmembrane</keyword>